<dbReference type="OrthoDB" id="9806380at2"/>
<accession>A0A443KJ15</accession>
<dbReference type="RefSeq" id="WP_128235627.1">
    <property type="nucleotide sequence ID" value="NZ_SAUW01000002.1"/>
</dbReference>
<dbReference type="InterPro" id="IPR010753">
    <property type="entry name" value="DUF1330"/>
</dbReference>
<dbReference type="PANTHER" id="PTHR41521:SF4">
    <property type="entry name" value="BLR0684 PROTEIN"/>
    <property type="match status" value="1"/>
</dbReference>
<keyword evidence="5" id="KW-1185">Reference proteome</keyword>
<dbReference type="Proteomes" id="UP000285295">
    <property type="component" value="Unassembled WGS sequence"/>
</dbReference>
<dbReference type="SUPFAM" id="SSF54909">
    <property type="entry name" value="Dimeric alpha+beta barrel"/>
    <property type="match status" value="1"/>
</dbReference>
<evidence type="ECO:0000313" key="3">
    <source>
        <dbReference type="EMBL" id="RWR32747.1"/>
    </source>
</evidence>
<comment type="caution">
    <text evidence="2">The sequence shown here is derived from an EMBL/GenBank/DDBJ whole genome shotgun (WGS) entry which is preliminary data.</text>
</comment>
<evidence type="ECO:0000259" key="1">
    <source>
        <dbReference type="Pfam" id="PF07045"/>
    </source>
</evidence>
<dbReference type="AlphaFoldDB" id="A0A443J2X7"/>
<evidence type="ECO:0000313" key="4">
    <source>
        <dbReference type="Proteomes" id="UP000285295"/>
    </source>
</evidence>
<feature type="domain" description="DUF1330" evidence="1">
    <location>
        <begin position="4"/>
        <end position="94"/>
    </location>
</feature>
<dbReference type="EMBL" id="SAUX01000001">
    <property type="protein sequence ID" value="RWR32747.1"/>
    <property type="molecule type" value="Genomic_DNA"/>
</dbReference>
<gene>
    <name evidence="3" type="ORF">D2T31_01905</name>
    <name evidence="2" type="ORF">D2T33_02210</name>
</gene>
<organism evidence="2 5">
    <name type="scientific">Paenirhodobacter populi</name>
    <dbReference type="NCBI Taxonomy" id="2306993"/>
    <lineage>
        <taxon>Bacteria</taxon>
        <taxon>Pseudomonadati</taxon>
        <taxon>Pseudomonadota</taxon>
        <taxon>Alphaproteobacteria</taxon>
        <taxon>Rhodobacterales</taxon>
        <taxon>Rhodobacter group</taxon>
        <taxon>Paenirhodobacter</taxon>
    </lineage>
</organism>
<evidence type="ECO:0000313" key="2">
    <source>
        <dbReference type="EMBL" id="RWR14790.1"/>
    </source>
</evidence>
<protein>
    <submittedName>
        <fullName evidence="2">DUF1330 domain-containing protein</fullName>
    </submittedName>
</protein>
<accession>A0A443J2X7</accession>
<evidence type="ECO:0000313" key="5">
    <source>
        <dbReference type="Proteomes" id="UP000285710"/>
    </source>
</evidence>
<reference evidence="4 5" key="2">
    <citation type="submission" date="2019-01" db="EMBL/GenBank/DDBJ databases">
        <authorList>
            <person name="Li Y."/>
        </authorList>
    </citation>
    <scope>NUCLEOTIDE SEQUENCE [LARGE SCALE GENOMIC DNA]</scope>
    <source>
        <strain evidence="2 5">2D-5</strain>
        <strain evidence="3 4">D19-10-3-21</strain>
    </source>
</reference>
<sequence length="96" mass="10446">MPGAYWIAHITVTDPEAHGAYAKAAGPAFDKFGGRILARGTRYVTLEGKERGRHVVIWFPSVEQAEACYHSPEYQAALALTNGTSERDLVVVEAAE</sequence>
<proteinExistence type="predicted"/>
<dbReference type="Pfam" id="PF07045">
    <property type="entry name" value="DUF1330"/>
    <property type="match status" value="1"/>
</dbReference>
<dbReference type="PANTHER" id="PTHR41521">
    <property type="match status" value="1"/>
</dbReference>
<dbReference type="Proteomes" id="UP000285710">
    <property type="component" value="Unassembled WGS sequence"/>
</dbReference>
<dbReference type="EMBL" id="SAUW01000002">
    <property type="protein sequence ID" value="RWR14790.1"/>
    <property type="molecule type" value="Genomic_DNA"/>
</dbReference>
<reference evidence="4 5" key="1">
    <citation type="submission" date="2019-01" db="EMBL/GenBank/DDBJ databases">
        <title>Sinorhodobacter populi sp. nov. isolated from the symptomatic bark tissue of Populus euramericana canker.</title>
        <authorList>
            <person name="Xu G."/>
        </authorList>
    </citation>
    <scope>NUCLEOTIDE SEQUENCE [LARGE SCALE GENOMIC DNA]</scope>
    <source>
        <strain evidence="2 5">2D-5</strain>
        <strain evidence="3 4">D19-10-3-21</strain>
    </source>
</reference>
<name>A0A443J2X7_9RHOB</name>
<dbReference type="Gene3D" id="3.30.70.100">
    <property type="match status" value="1"/>
</dbReference>
<dbReference type="InterPro" id="IPR011008">
    <property type="entry name" value="Dimeric_a/b-barrel"/>
</dbReference>